<feature type="transmembrane region" description="Helical" evidence="1">
    <location>
        <begin position="448"/>
        <end position="469"/>
    </location>
</feature>
<dbReference type="GO" id="GO:0004177">
    <property type="term" value="F:aminopeptidase activity"/>
    <property type="evidence" value="ECO:0007669"/>
    <property type="project" value="UniProtKB-KW"/>
</dbReference>
<dbReference type="InterPro" id="IPR045175">
    <property type="entry name" value="M28_fam"/>
</dbReference>
<dbReference type="EMBL" id="CDGJ01000095">
    <property type="protein sequence ID" value="CEJ08815.1"/>
    <property type="molecule type" value="Genomic_DNA"/>
</dbReference>
<reference evidence="4" key="1">
    <citation type="submission" date="2014-11" db="EMBL/GenBank/DDBJ databases">
        <authorList>
            <person name="Hornung B.V."/>
        </authorList>
    </citation>
    <scope>NUCLEOTIDE SEQUENCE</scope>
    <source>
        <strain evidence="4">INE</strain>
    </source>
</reference>
<keyword evidence="5" id="KW-1185">Reference proteome</keyword>
<dbReference type="GO" id="GO:0006508">
    <property type="term" value="P:proteolysis"/>
    <property type="evidence" value="ECO:0007669"/>
    <property type="project" value="InterPro"/>
</dbReference>
<dbReference type="GO" id="GO:0008235">
    <property type="term" value="F:metalloexopeptidase activity"/>
    <property type="evidence" value="ECO:0007669"/>
    <property type="project" value="InterPro"/>
</dbReference>
<dbReference type="PANTHER" id="PTHR12147">
    <property type="entry name" value="METALLOPEPTIDASE M28 FAMILY MEMBER"/>
    <property type="match status" value="1"/>
</dbReference>
<keyword evidence="4" id="KW-0378">Hydrolase</keyword>
<feature type="domain" description="Peptidase M28" evidence="2">
    <location>
        <begin position="118"/>
        <end position="311"/>
    </location>
</feature>
<feature type="transmembrane region" description="Helical" evidence="1">
    <location>
        <begin position="523"/>
        <end position="545"/>
    </location>
</feature>
<sequence>MRRSLEQLHGLRRAVILLLALSLTFCSASLLFRPVPARADQAPAFSAERAADYMKYLVQKIGPRPAGSKAEVKAAQYIYYNLEQNGWKVHDEPFSKVVVRDSPLPTGQTKVELVNSQNIIAELPGAKADTVVLGAHYDSADVNAPGALDNASGVGVLLELARVLAKAPHEETYELIFFGAEEAGLVGSSYYASRADLSAVNWMLNLDMVGTPLEIDVAGKKSAPPELVAKITELARKSGIPFHLSRDALIMNRDAPQGGNSDFSSFLEHGIPALGIGMAGRPPGFYHRPEDRVERVPLTELQKVGDFVATLAQSVRLKHTGPRTWDELYLTFQLGPYVFILPSLGLRLFSLLVFLLAGLWFARCLKKGLPGRWIHYLVLLGAVSLTSLVLVAASGAGELLWQVLKRKELVWYAYPGWFLLARLGIAAGLFLFLTGLFTRVPLPREPDVYWLTSAGAVGIAGLLAAFIRIDLAFPFVFWLLCLCIQKVWPNLILAFLGPYFFYRSHWELFHSNQWEGYYSTFHSYALLFIVLYSLLIIPLVLALLHVASFKPKVWRRRLMGLKRPALLFSALTVLLLGLVPSYTAEFPQKLTVREEWRGDQPGQLVLLSPDNLPADLARELRVAQKKRVVLPGLRQEAPMAVTAEVLNKPGSGERTVDLALGFKYARDPYLVKIKLESSRPFKVTAMDEFLPLSKLPRKVQLVGKRSPQGDYALLLERTPPQRNLVKMSLQAESTLKCTVEATFPDPEQSFRIAAKNLSVDYQAVYLRTLEF</sequence>
<keyword evidence="1" id="KW-0812">Transmembrane</keyword>
<organism evidence="3">
    <name type="scientific">Acididesulfobacillus acetoxydans</name>
    <dbReference type="NCBI Taxonomy" id="1561005"/>
    <lineage>
        <taxon>Bacteria</taxon>
        <taxon>Bacillati</taxon>
        <taxon>Bacillota</taxon>
        <taxon>Clostridia</taxon>
        <taxon>Eubacteriales</taxon>
        <taxon>Peptococcaceae</taxon>
        <taxon>Acididesulfobacillus</taxon>
    </lineage>
</organism>
<evidence type="ECO:0000313" key="5">
    <source>
        <dbReference type="Proteomes" id="UP001071230"/>
    </source>
</evidence>
<evidence type="ECO:0000259" key="2">
    <source>
        <dbReference type="Pfam" id="PF04389"/>
    </source>
</evidence>
<evidence type="ECO:0000313" key="3">
    <source>
        <dbReference type="EMBL" id="CAA7601275.1"/>
    </source>
</evidence>
<dbReference type="Proteomes" id="UP001071230">
    <property type="component" value="Unassembled WGS sequence"/>
</dbReference>
<dbReference type="KEGG" id="aacx:DEACI_1929"/>
<keyword evidence="4" id="KW-0031">Aminopeptidase</keyword>
<name>A0A8S0Y2W0_9FIRM</name>
<dbReference type="PANTHER" id="PTHR12147:SF26">
    <property type="entry name" value="PEPTIDASE M28 DOMAIN-CONTAINING PROTEIN"/>
    <property type="match status" value="1"/>
</dbReference>
<dbReference type="Gene3D" id="3.40.630.10">
    <property type="entry name" value="Zn peptidases"/>
    <property type="match status" value="1"/>
</dbReference>
<feature type="transmembrane region" description="Helical" evidence="1">
    <location>
        <begin position="475"/>
        <end position="502"/>
    </location>
</feature>
<dbReference type="AlphaFoldDB" id="A0A8S0Y2W0"/>
<evidence type="ECO:0000256" key="1">
    <source>
        <dbReference type="SAM" id="Phobius"/>
    </source>
</evidence>
<proteinExistence type="predicted"/>
<feature type="transmembrane region" description="Helical" evidence="1">
    <location>
        <begin position="416"/>
        <end position="436"/>
    </location>
</feature>
<gene>
    <name evidence="3" type="ORF">DEACI_1929</name>
    <name evidence="4" type="ORF">DEACI_3295</name>
</gene>
<keyword evidence="4" id="KW-0645">Protease</keyword>
<dbReference type="Proteomes" id="UP000836597">
    <property type="component" value="Chromosome"/>
</dbReference>
<feature type="transmembrane region" description="Helical" evidence="1">
    <location>
        <begin position="373"/>
        <end position="396"/>
    </location>
</feature>
<keyword evidence="1" id="KW-1133">Transmembrane helix</keyword>
<dbReference type="EMBL" id="LR746496">
    <property type="protein sequence ID" value="CAA7601275.1"/>
    <property type="molecule type" value="Genomic_DNA"/>
</dbReference>
<feature type="transmembrane region" description="Helical" evidence="1">
    <location>
        <begin position="337"/>
        <end position="361"/>
    </location>
</feature>
<dbReference type="InterPro" id="IPR007484">
    <property type="entry name" value="Peptidase_M28"/>
</dbReference>
<feature type="transmembrane region" description="Helical" evidence="1">
    <location>
        <begin position="565"/>
        <end position="584"/>
    </location>
</feature>
<dbReference type="SUPFAM" id="SSF53187">
    <property type="entry name" value="Zn-dependent exopeptidases"/>
    <property type="match status" value="1"/>
</dbReference>
<accession>A0A8S0Y2W0</accession>
<dbReference type="Pfam" id="PF04389">
    <property type="entry name" value="Peptidase_M28"/>
    <property type="match status" value="1"/>
</dbReference>
<keyword evidence="1" id="KW-0472">Membrane</keyword>
<evidence type="ECO:0000313" key="4">
    <source>
        <dbReference type="EMBL" id="CEJ08815.1"/>
    </source>
</evidence>
<protein>
    <submittedName>
        <fullName evidence="4">M42 glutamyl aminopeptidase protein</fullName>
    </submittedName>
    <submittedName>
        <fullName evidence="3">Peptidase M28</fullName>
    </submittedName>
</protein>
<dbReference type="RefSeq" id="WP_240984830.1">
    <property type="nucleotide sequence ID" value="NZ_CDGJ01000095.1"/>
</dbReference>
<reference evidence="3" key="2">
    <citation type="submission" date="2020-01" db="EMBL/GenBank/DDBJ databases">
        <authorList>
            <person name="Hornung B."/>
        </authorList>
    </citation>
    <scope>NUCLEOTIDE SEQUENCE</scope>
    <source>
        <strain evidence="3">PacBioINE</strain>
    </source>
</reference>